<keyword evidence="3" id="KW-1185">Reference proteome</keyword>
<protein>
    <submittedName>
        <fullName evidence="2 4">Uncharacterized protein</fullName>
    </submittedName>
</protein>
<proteinExistence type="predicted"/>
<dbReference type="EMBL" id="UYRR01000121">
    <property type="protein sequence ID" value="VDK17529.1"/>
    <property type="molecule type" value="Genomic_DNA"/>
</dbReference>
<feature type="chain" id="PRO_5043120697" evidence="1">
    <location>
        <begin position="20"/>
        <end position="103"/>
    </location>
</feature>
<sequence length="103" mass="12051">MQMSMLLLAVVFAATVVLAFDKQQISKKAFSSKKLISQKYPKRFERSLHENRIDDDELLKDKFPMPVFYGHPQIQFSNDARPESIKSRSQYYPNDNVLVLNRL</sequence>
<evidence type="ECO:0000313" key="3">
    <source>
        <dbReference type="Proteomes" id="UP000267096"/>
    </source>
</evidence>
<feature type="signal peptide" evidence="1">
    <location>
        <begin position="1"/>
        <end position="19"/>
    </location>
</feature>
<dbReference type="Proteomes" id="UP000267096">
    <property type="component" value="Unassembled WGS sequence"/>
</dbReference>
<organism evidence="4">
    <name type="scientific">Anisakis simplex</name>
    <name type="common">Herring worm</name>
    <dbReference type="NCBI Taxonomy" id="6269"/>
    <lineage>
        <taxon>Eukaryota</taxon>
        <taxon>Metazoa</taxon>
        <taxon>Ecdysozoa</taxon>
        <taxon>Nematoda</taxon>
        <taxon>Chromadorea</taxon>
        <taxon>Rhabditida</taxon>
        <taxon>Spirurina</taxon>
        <taxon>Ascaridomorpha</taxon>
        <taxon>Ascaridoidea</taxon>
        <taxon>Anisakidae</taxon>
        <taxon>Anisakis</taxon>
        <taxon>Anisakis simplex complex</taxon>
    </lineage>
</organism>
<evidence type="ECO:0000313" key="4">
    <source>
        <dbReference type="WBParaSite" id="ASIM_0000035501-mRNA-1"/>
    </source>
</evidence>
<accession>A0A0M3IYM6</accession>
<dbReference type="WBParaSite" id="ASIM_0000035501-mRNA-1">
    <property type="protein sequence ID" value="ASIM_0000035501-mRNA-1"/>
    <property type="gene ID" value="ASIM_0000035501"/>
</dbReference>
<evidence type="ECO:0000256" key="1">
    <source>
        <dbReference type="SAM" id="SignalP"/>
    </source>
</evidence>
<keyword evidence="1" id="KW-0732">Signal</keyword>
<evidence type="ECO:0000313" key="2">
    <source>
        <dbReference type="EMBL" id="VDK17529.1"/>
    </source>
</evidence>
<name>A0A0M3IYM6_ANISI</name>
<gene>
    <name evidence="2" type="ORF">ASIM_LOCUS259</name>
</gene>
<dbReference type="AlphaFoldDB" id="A0A0M3IYM6"/>
<reference evidence="4" key="1">
    <citation type="submission" date="2017-02" db="UniProtKB">
        <authorList>
            <consortium name="WormBaseParasite"/>
        </authorList>
    </citation>
    <scope>IDENTIFICATION</scope>
</reference>
<reference evidence="2 3" key="2">
    <citation type="submission" date="2018-11" db="EMBL/GenBank/DDBJ databases">
        <authorList>
            <consortium name="Pathogen Informatics"/>
        </authorList>
    </citation>
    <scope>NUCLEOTIDE SEQUENCE [LARGE SCALE GENOMIC DNA]</scope>
</reference>